<evidence type="ECO:0000313" key="2">
    <source>
        <dbReference type="EMBL" id="PQO37579.1"/>
    </source>
</evidence>
<name>A0A2S8FZF7_9BACT</name>
<dbReference type="InterPro" id="IPR046461">
    <property type="entry name" value="TerL_ATPase"/>
</dbReference>
<evidence type="ECO:0000313" key="3">
    <source>
        <dbReference type="Proteomes" id="UP000238322"/>
    </source>
</evidence>
<dbReference type="Proteomes" id="UP000238322">
    <property type="component" value="Unassembled WGS sequence"/>
</dbReference>
<comment type="caution">
    <text evidence="2">The sequence shown here is derived from an EMBL/GenBank/DDBJ whole genome shotgun (WGS) entry which is preliminary data.</text>
</comment>
<accession>A0A2S8FZF7</accession>
<feature type="domain" description="Terminase large subunit-like ATPase" evidence="1">
    <location>
        <begin position="67"/>
        <end position="208"/>
    </location>
</feature>
<organism evidence="2 3">
    <name type="scientific">Blastopirellula marina</name>
    <dbReference type="NCBI Taxonomy" id="124"/>
    <lineage>
        <taxon>Bacteria</taxon>
        <taxon>Pseudomonadati</taxon>
        <taxon>Planctomycetota</taxon>
        <taxon>Planctomycetia</taxon>
        <taxon>Pirellulales</taxon>
        <taxon>Pirellulaceae</taxon>
        <taxon>Blastopirellula</taxon>
    </lineage>
</organism>
<dbReference type="Gene3D" id="3.30.420.240">
    <property type="match status" value="1"/>
</dbReference>
<dbReference type="Gene3D" id="3.40.50.300">
    <property type="entry name" value="P-loop containing nucleotide triphosphate hydrolases"/>
    <property type="match status" value="1"/>
</dbReference>
<dbReference type="Pfam" id="PF03354">
    <property type="entry name" value="TerL_ATPase"/>
    <property type="match status" value="1"/>
</dbReference>
<dbReference type="AlphaFoldDB" id="A0A2S8FZF7"/>
<evidence type="ECO:0000259" key="1">
    <source>
        <dbReference type="Pfam" id="PF03354"/>
    </source>
</evidence>
<dbReference type="InterPro" id="IPR027417">
    <property type="entry name" value="P-loop_NTPase"/>
</dbReference>
<protein>
    <recommendedName>
        <fullName evidence="1">Terminase large subunit-like ATPase domain-containing protein</fullName>
    </recommendedName>
</protein>
<dbReference type="EMBL" id="PUHY01000005">
    <property type="protein sequence ID" value="PQO37579.1"/>
    <property type="molecule type" value="Genomic_DNA"/>
</dbReference>
<reference evidence="2 3" key="1">
    <citation type="submission" date="2018-02" db="EMBL/GenBank/DDBJ databases">
        <title>Comparative genomes isolates from brazilian mangrove.</title>
        <authorList>
            <person name="Araujo J.E."/>
            <person name="Taketani R.G."/>
            <person name="Silva M.C.P."/>
            <person name="Loureco M.V."/>
            <person name="Andreote F.D."/>
        </authorList>
    </citation>
    <scope>NUCLEOTIDE SEQUENCE [LARGE SCALE GENOMIC DNA]</scope>
    <source>
        <strain evidence="2 3">Hex-1 MGV</strain>
    </source>
</reference>
<proteinExistence type="predicted"/>
<sequence>MVTGPVLSPAAFRSALMIEDPATGETVPLDSALDGWQRADFEAMDPALVRVCRGPHEGPEGCWLERARGHSKTTDIAIQVSYLLLSSPNAIRGVGAAASKDQAKILRNSIERLKRLNPELFSALEILNFRVRNVTTGSELEIISADASTSFGLQVDFIVADEVTHWEGDQGERLWGSLFSAAAKNSRCLLLVISNAGELGSWQHQIREAIRLENTWHFNSLDGPQASWLDQSRLDQQRRLLPEILYLRYWENRWTGSSESAFTAEQIQAAIAAGEFLASPSTSGTFHFASRGWVFFGALDLGIRQDFSAFAIVSKHVGWRAWDEKPVPLTRLQKSLIDIGEIEPPEPELIESGEEGTGKLRLVSLTLWRPGNGVHVDVEAVERAIIAAHAEFNLNAIWADPSQAEYLGQRLRKQGVPVEARDQTLPALHEQCLATLDAFREGMVELPKISELPSLIADLEKAEILARQTKVRLVSPRISGEGHGDCLTAFSLALSAARFSPSSCMPTIASDTQLITVI</sequence>
<gene>
    <name evidence="2" type="ORF">C5Y83_06440</name>
</gene>